<dbReference type="GeneID" id="31501571"/>
<dbReference type="RefSeq" id="WP_013063173.1">
    <property type="nucleotide sequence ID" value="NZ_BPTT01000001.1"/>
</dbReference>
<protein>
    <submittedName>
        <fullName evidence="1">Uncharacterized protein</fullName>
    </submittedName>
</protein>
<dbReference type="OMA" id="ARFAMNF"/>
<name>A0AA37MQD1_XYLRU</name>
<evidence type="ECO:0000313" key="2">
    <source>
        <dbReference type="Proteomes" id="UP000887097"/>
    </source>
</evidence>
<evidence type="ECO:0000313" key="1">
    <source>
        <dbReference type="EMBL" id="GJG34444.1"/>
    </source>
</evidence>
<reference evidence="1" key="1">
    <citation type="submission" date="2021-08" db="EMBL/GenBank/DDBJ databases">
        <title>Prevotella lacticifex sp. nov., isolated from rumen of cow.</title>
        <authorList>
            <person name="Shinkai T."/>
            <person name="Ikeyama N."/>
            <person name="Kumagai M."/>
            <person name="Ohmori H."/>
            <person name="Sakamoto M."/>
            <person name="Ohkuma M."/>
            <person name="Mitsumori M."/>
        </authorList>
    </citation>
    <scope>NUCLEOTIDE SEQUENCE</scope>
    <source>
        <strain evidence="1">JCM 8259</strain>
    </source>
</reference>
<comment type="caution">
    <text evidence="1">The sequence shown here is derived from an EMBL/GenBank/DDBJ whole genome shotgun (WGS) entry which is preliminary data.</text>
</comment>
<gene>
    <name evidence="1" type="ORF">PRMUPPPA20_25530</name>
</gene>
<dbReference type="Proteomes" id="UP000887097">
    <property type="component" value="Unassembled WGS sequence"/>
</dbReference>
<proteinExistence type="predicted"/>
<organism evidence="1 2">
    <name type="scientific">Xylanibacter ruminicola</name>
    <name type="common">Prevotella ruminicola</name>
    <dbReference type="NCBI Taxonomy" id="839"/>
    <lineage>
        <taxon>Bacteria</taxon>
        <taxon>Pseudomonadati</taxon>
        <taxon>Bacteroidota</taxon>
        <taxon>Bacteroidia</taxon>
        <taxon>Bacteroidales</taxon>
        <taxon>Prevotellaceae</taxon>
        <taxon>Xylanibacter</taxon>
    </lineage>
</organism>
<accession>A0AA37MQD1</accession>
<sequence length="124" mass="13305">MEQKRVTPERITELGENEVFVFGSNLAGAHGGGAALLAYRKFGAIWGQGVGLQGQSYGIPTMHGGVDAIKPYVDEFIEFAKTRPDLTFLVTRVGCGIAGFTNEEISPLFAKAHEVPNIVLPAGW</sequence>
<dbReference type="AlphaFoldDB" id="A0AA37MQD1"/>
<dbReference type="EMBL" id="BPTT01000001">
    <property type="protein sequence ID" value="GJG34444.1"/>
    <property type="molecule type" value="Genomic_DNA"/>
</dbReference>